<sequence>MKYGLMSHLGPATRPFEIMSVDTIGGFGGQRSTKKYLHLLVDHFTRFAFISTSKTQNATDFIKLIKEVLEVESIGMLLADQYPGINSREFKEYLKENQVKLIFTDVNTPSSNGLNERLNQTLVNKMRCKINEKGQKKAWMSIARECVSKYNETEYSGTGFAPIYLLEGKESSIVPEELRQVKSREQWIEDRDLAFKRSIESHEYNKKLFDKNRKHFEFDKGDWVYIENDNRLNRKKLDNLKIGPFQIKERISNTLYSISTEGKKYNPLVCDCKLYWFVAWLQNLQESNEKEDLMSKKKTICTMKSEHREYHLQNMPVYEMGCSPSEKYKKLSSSSTTYKTSTFVLISFLIAI</sequence>
<dbReference type="SUPFAM" id="SSF53098">
    <property type="entry name" value="Ribonuclease H-like"/>
    <property type="match status" value="1"/>
</dbReference>
<dbReference type="Pfam" id="PF00665">
    <property type="entry name" value="rve"/>
    <property type="match status" value="1"/>
</dbReference>
<dbReference type="Proteomes" id="UP001627154">
    <property type="component" value="Unassembled WGS sequence"/>
</dbReference>
<protein>
    <recommendedName>
        <fullName evidence="3">Integrase catalytic domain-containing protein</fullName>
    </recommendedName>
</protein>
<dbReference type="Gene3D" id="3.80.10.10">
    <property type="entry name" value="Ribonuclease Inhibitor"/>
    <property type="match status" value="1"/>
</dbReference>
<keyword evidence="2" id="KW-0732">Signal</keyword>
<dbReference type="InterPro" id="IPR012337">
    <property type="entry name" value="RNaseH-like_sf"/>
</dbReference>
<comment type="caution">
    <text evidence="4">The sequence shown here is derived from an EMBL/GenBank/DDBJ whole genome shotgun (WGS) entry which is preliminary data.</text>
</comment>
<dbReference type="PANTHER" id="PTHR37984">
    <property type="entry name" value="PROTEIN CBG26694"/>
    <property type="match status" value="1"/>
</dbReference>
<dbReference type="PROSITE" id="PS50994">
    <property type="entry name" value="INTEGRASE"/>
    <property type="match status" value="1"/>
</dbReference>
<dbReference type="Gene3D" id="3.30.420.10">
    <property type="entry name" value="Ribonuclease H-like superfamily/Ribonuclease H"/>
    <property type="match status" value="1"/>
</dbReference>
<dbReference type="SMART" id="SM00082">
    <property type="entry name" value="LRRCT"/>
    <property type="match status" value="1"/>
</dbReference>
<dbReference type="InterPro" id="IPR050951">
    <property type="entry name" value="Retrovirus_Pol_polyprotein"/>
</dbReference>
<reference evidence="4 5" key="1">
    <citation type="journal article" date="2024" name="bioRxiv">
        <title>A reference genome for Trichogramma kaykai: A tiny desert-dwelling parasitoid wasp with competing sex-ratio distorters.</title>
        <authorList>
            <person name="Culotta J."/>
            <person name="Lindsey A.R."/>
        </authorList>
    </citation>
    <scope>NUCLEOTIDE SEQUENCE [LARGE SCALE GENOMIC DNA]</scope>
    <source>
        <strain evidence="4 5">KSX58</strain>
    </source>
</reference>
<dbReference type="EMBL" id="JBJJXI010000060">
    <property type="protein sequence ID" value="KAL3398211.1"/>
    <property type="molecule type" value="Genomic_DNA"/>
</dbReference>
<dbReference type="InterPro" id="IPR032675">
    <property type="entry name" value="LRR_dom_sf"/>
</dbReference>
<dbReference type="InterPro" id="IPR036397">
    <property type="entry name" value="RNaseH_sf"/>
</dbReference>
<accession>A0ABD2WYW6</accession>
<dbReference type="InterPro" id="IPR001584">
    <property type="entry name" value="Integrase_cat-core"/>
</dbReference>
<evidence type="ECO:0000256" key="2">
    <source>
        <dbReference type="ARBA" id="ARBA00022729"/>
    </source>
</evidence>
<keyword evidence="5" id="KW-1185">Reference proteome</keyword>
<evidence type="ECO:0000313" key="5">
    <source>
        <dbReference type="Proteomes" id="UP001627154"/>
    </source>
</evidence>
<evidence type="ECO:0000313" key="4">
    <source>
        <dbReference type="EMBL" id="KAL3398211.1"/>
    </source>
</evidence>
<dbReference type="InterPro" id="IPR000483">
    <property type="entry name" value="Cys-rich_flank_reg_C"/>
</dbReference>
<name>A0ABD2WYW6_9HYME</name>
<gene>
    <name evidence="4" type="ORF">TKK_008414</name>
</gene>
<feature type="domain" description="Integrase catalytic" evidence="3">
    <location>
        <begin position="11"/>
        <end position="170"/>
    </location>
</feature>
<keyword evidence="1" id="KW-0433">Leucine-rich repeat</keyword>
<dbReference type="PANTHER" id="PTHR37984:SF5">
    <property type="entry name" value="PROTEIN NYNRIN-LIKE"/>
    <property type="match status" value="1"/>
</dbReference>
<evidence type="ECO:0000256" key="1">
    <source>
        <dbReference type="ARBA" id="ARBA00022614"/>
    </source>
</evidence>
<proteinExistence type="predicted"/>
<organism evidence="4 5">
    <name type="scientific">Trichogramma kaykai</name>
    <dbReference type="NCBI Taxonomy" id="54128"/>
    <lineage>
        <taxon>Eukaryota</taxon>
        <taxon>Metazoa</taxon>
        <taxon>Ecdysozoa</taxon>
        <taxon>Arthropoda</taxon>
        <taxon>Hexapoda</taxon>
        <taxon>Insecta</taxon>
        <taxon>Pterygota</taxon>
        <taxon>Neoptera</taxon>
        <taxon>Endopterygota</taxon>
        <taxon>Hymenoptera</taxon>
        <taxon>Apocrita</taxon>
        <taxon>Proctotrupomorpha</taxon>
        <taxon>Chalcidoidea</taxon>
        <taxon>Trichogrammatidae</taxon>
        <taxon>Trichogramma</taxon>
    </lineage>
</organism>
<evidence type="ECO:0000259" key="3">
    <source>
        <dbReference type="PROSITE" id="PS50994"/>
    </source>
</evidence>
<dbReference type="AlphaFoldDB" id="A0ABD2WYW6"/>